<organism evidence="5 6">
    <name type="scientific">Porites evermanni</name>
    <dbReference type="NCBI Taxonomy" id="104178"/>
    <lineage>
        <taxon>Eukaryota</taxon>
        <taxon>Metazoa</taxon>
        <taxon>Cnidaria</taxon>
        <taxon>Anthozoa</taxon>
        <taxon>Hexacorallia</taxon>
        <taxon>Scleractinia</taxon>
        <taxon>Fungiina</taxon>
        <taxon>Poritidae</taxon>
        <taxon>Porites</taxon>
    </lineage>
</organism>
<dbReference type="PROSITE" id="PS51393">
    <property type="entry name" value="LIPOXYGENASE_3"/>
    <property type="match status" value="1"/>
</dbReference>
<protein>
    <recommendedName>
        <fullName evidence="4">Lipoxygenase domain-containing protein</fullName>
    </recommendedName>
</protein>
<dbReference type="Proteomes" id="UP001159427">
    <property type="component" value="Unassembled WGS sequence"/>
</dbReference>
<dbReference type="SUPFAM" id="SSF48484">
    <property type="entry name" value="Lipoxigenase"/>
    <property type="match status" value="1"/>
</dbReference>
<comment type="caution">
    <text evidence="5">The sequence shown here is derived from an EMBL/GenBank/DDBJ whole genome shotgun (WGS) entry which is preliminary data.</text>
</comment>
<evidence type="ECO:0000256" key="3">
    <source>
        <dbReference type="ARBA" id="ARBA00023002"/>
    </source>
</evidence>
<keyword evidence="6" id="KW-1185">Reference proteome</keyword>
<keyword evidence="2" id="KW-0223">Dioxygenase</keyword>
<evidence type="ECO:0000256" key="2">
    <source>
        <dbReference type="ARBA" id="ARBA00022964"/>
    </source>
</evidence>
<dbReference type="InterPro" id="IPR000907">
    <property type="entry name" value="LipOase"/>
</dbReference>
<reference evidence="5 6" key="1">
    <citation type="submission" date="2022-05" db="EMBL/GenBank/DDBJ databases">
        <authorList>
            <consortium name="Genoscope - CEA"/>
            <person name="William W."/>
        </authorList>
    </citation>
    <scope>NUCLEOTIDE SEQUENCE [LARGE SCALE GENOMIC DNA]</scope>
</reference>
<accession>A0ABN8RW08</accession>
<dbReference type="InterPro" id="IPR036226">
    <property type="entry name" value="LipOase_C_sf"/>
</dbReference>
<feature type="domain" description="Lipoxygenase" evidence="4">
    <location>
        <begin position="1"/>
        <end position="347"/>
    </location>
</feature>
<dbReference type="InterPro" id="IPR013819">
    <property type="entry name" value="LipOase_C"/>
</dbReference>
<keyword evidence="3" id="KW-0560">Oxidoreductase</keyword>
<dbReference type="PANTHER" id="PTHR11771">
    <property type="entry name" value="LIPOXYGENASE"/>
    <property type="match status" value="1"/>
</dbReference>
<name>A0ABN8RW08_9CNID</name>
<evidence type="ECO:0000256" key="1">
    <source>
        <dbReference type="ARBA" id="ARBA00022723"/>
    </source>
</evidence>
<evidence type="ECO:0000313" key="6">
    <source>
        <dbReference type="Proteomes" id="UP001159427"/>
    </source>
</evidence>
<dbReference type="PRINTS" id="PR00087">
    <property type="entry name" value="LIPOXYGENASE"/>
</dbReference>
<dbReference type="Gene3D" id="1.20.245.10">
    <property type="entry name" value="Lipoxygenase-1, Domain 5"/>
    <property type="match status" value="1"/>
</dbReference>
<keyword evidence="1" id="KW-0479">Metal-binding</keyword>
<gene>
    <name evidence="5" type="ORF">PEVE_00013786</name>
</gene>
<evidence type="ECO:0000313" key="5">
    <source>
        <dbReference type="EMBL" id="CAH3181653.1"/>
    </source>
</evidence>
<evidence type="ECO:0000259" key="4">
    <source>
        <dbReference type="PROSITE" id="PS51393"/>
    </source>
</evidence>
<feature type="non-terminal residue" evidence="5">
    <location>
        <position position="1"/>
    </location>
</feature>
<dbReference type="Pfam" id="PF00305">
    <property type="entry name" value="Lipoxygenase"/>
    <property type="match status" value="1"/>
</dbReference>
<proteinExistence type="predicted"/>
<sequence>YVHFLDSAVFTPKDEGNWMMAKLNVQVTDLGYAQIVEHLAKVHFLMEPFCVILRRTLSSRHPLYQILQYHCRDVTVPNTIGAPVLVGEGEYMDQLFAFGNVGTDRLLKDAHPLSTWEVTDFRNELKKRGVDDKDLLPYFPYRDDGEKILEVIEHMVTEYIDLYYYDNRDVKEDKEFGNFLNELSIDGKPLFHGRIGKIKGLPPKINTKEDLCDIVSRIISQLSLQHSTVNYPLSDYAEYTPNLPTKLYNDTRLKEGEFSVLRLPNRNTSAIEASFSNSLALYRLDTLFDYGNNLGDINAVNLINEYYSYLIYEVQPKMQEVNEERKERGDLTYSYLIPRWIPNGIQT</sequence>
<dbReference type="EMBL" id="CALNXI010002020">
    <property type="protein sequence ID" value="CAH3181653.1"/>
    <property type="molecule type" value="Genomic_DNA"/>
</dbReference>